<protein>
    <submittedName>
        <fullName evidence="3">Putative transcriptional regulator</fullName>
    </submittedName>
</protein>
<evidence type="ECO:0000259" key="2">
    <source>
        <dbReference type="Pfam" id="PF25583"/>
    </source>
</evidence>
<reference evidence="3 4" key="1">
    <citation type="submission" date="2006-10" db="EMBL/GenBank/DDBJ databases">
        <title>Complete sequence of Syntrophobacter fumaroxidans MPOB.</title>
        <authorList>
            <consortium name="US DOE Joint Genome Institute"/>
            <person name="Copeland A."/>
            <person name="Lucas S."/>
            <person name="Lapidus A."/>
            <person name="Barry K."/>
            <person name="Detter J.C."/>
            <person name="Glavina del Rio T."/>
            <person name="Hammon N."/>
            <person name="Israni S."/>
            <person name="Pitluck S."/>
            <person name="Goltsman E.G."/>
            <person name="Martinez M."/>
            <person name="Schmutz J."/>
            <person name="Larimer F."/>
            <person name="Land M."/>
            <person name="Hauser L."/>
            <person name="Kyrpides N."/>
            <person name="Kim E."/>
            <person name="Boone D.R."/>
            <person name="Brockman F."/>
            <person name="Culley D."/>
            <person name="Ferry J."/>
            <person name="Gunsalus R."/>
            <person name="McInerney M.J."/>
            <person name="Morrison M."/>
            <person name="Plugge C."/>
            <person name="Rohlin L."/>
            <person name="Scholten J."/>
            <person name="Sieber J."/>
            <person name="Stams A.J.M."/>
            <person name="Worm P."/>
            <person name="Henstra A.M."/>
            <person name="Richardson P."/>
        </authorList>
    </citation>
    <scope>NUCLEOTIDE SEQUENCE [LARGE SCALE GENOMIC DNA]</scope>
    <source>
        <strain evidence="4">DSM 10017 / MPOB</strain>
    </source>
</reference>
<dbReference type="PROSITE" id="PS52050">
    <property type="entry name" value="WYL"/>
    <property type="match status" value="1"/>
</dbReference>
<sequence length="334" mass="38530">MKARFTQTRHRNLEETKRISRILELTRMILVNPRRYLRRDLSSRFEVSERMIQKDLEIIRHGLRLLLAHSPEGYYFEETPSLPPVRYSFSEALALLLAVQAARRLAGISSSDLAAAIARLESLFPAEFAPHLRAAAGAPGMRTGREHRQEMLRLLNLALIEGRKVRIVYETASRGGERNERVVCPYHLLSYVRSWHLIARCELREAVLVFKVDRISEAELLEHRYSIPRDFSVDDYLGMSWGMMRGGAQAPVDVALRFTPEAGRWVSEEHWHKSQRVEVEPDGHVLFRLHLPVTPEFVNWVLYYGSRVEVVTPESLREIVAEEHQRAAGLYGQS</sequence>
<dbReference type="Pfam" id="PF25583">
    <property type="entry name" value="WCX"/>
    <property type="match status" value="1"/>
</dbReference>
<evidence type="ECO:0000313" key="4">
    <source>
        <dbReference type="Proteomes" id="UP000001784"/>
    </source>
</evidence>
<dbReference type="PANTHER" id="PTHR34580:SF1">
    <property type="entry name" value="PROTEIN PAFC"/>
    <property type="match status" value="1"/>
</dbReference>
<dbReference type="RefSeq" id="WP_011699668.1">
    <property type="nucleotide sequence ID" value="NC_008554.1"/>
</dbReference>
<feature type="domain" description="WYL" evidence="1">
    <location>
        <begin position="150"/>
        <end position="219"/>
    </location>
</feature>
<dbReference type="PANTHER" id="PTHR34580">
    <property type="match status" value="1"/>
</dbReference>
<dbReference type="STRING" id="335543.Sfum_2823"/>
<dbReference type="InParanoid" id="A0LM49"/>
<dbReference type="HOGENOM" id="CLU_041141_4_1_7"/>
<dbReference type="InterPro" id="IPR051534">
    <property type="entry name" value="CBASS_pafABC_assoc_protein"/>
</dbReference>
<gene>
    <name evidence="3" type="ordered locus">Sfum_2823</name>
</gene>
<dbReference type="InterPro" id="IPR026881">
    <property type="entry name" value="WYL_dom"/>
</dbReference>
<name>A0LM49_SYNFM</name>
<dbReference type="eggNOG" id="COG2378">
    <property type="taxonomic scope" value="Bacteria"/>
</dbReference>
<feature type="domain" description="WCX" evidence="2">
    <location>
        <begin position="251"/>
        <end position="328"/>
    </location>
</feature>
<dbReference type="Pfam" id="PF13280">
    <property type="entry name" value="WYL"/>
    <property type="match status" value="1"/>
</dbReference>
<keyword evidence="4" id="KW-1185">Reference proteome</keyword>
<evidence type="ECO:0000259" key="1">
    <source>
        <dbReference type="Pfam" id="PF13280"/>
    </source>
</evidence>
<organism evidence="3 4">
    <name type="scientific">Syntrophobacter fumaroxidans (strain DSM 10017 / MPOB)</name>
    <dbReference type="NCBI Taxonomy" id="335543"/>
    <lineage>
        <taxon>Bacteria</taxon>
        <taxon>Pseudomonadati</taxon>
        <taxon>Thermodesulfobacteriota</taxon>
        <taxon>Syntrophobacteria</taxon>
        <taxon>Syntrophobacterales</taxon>
        <taxon>Syntrophobacteraceae</taxon>
        <taxon>Syntrophobacter</taxon>
    </lineage>
</organism>
<dbReference type="Proteomes" id="UP000001784">
    <property type="component" value="Chromosome"/>
</dbReference>
<dbReference type="InterPro" id="IPR028349">
    <property type="entry name" value="PafC-like"/>
</dbReference>
<evidence type="ECO:0000313" key="3">
    <source>
        <dbReference type="EMBL" id="ABK18501.1"/>
    </source>
</evidence>
<dbReference type="PIRSF" id="PIRSF016838">
    <property type="entry name" value="PafC"/>
    <property type="match status" value="1"/>
</dbReference>
<dbReference type="OrthoDB" id="9787242at2"/>
<accession>A0LM49</accession>
<dbReference type="InterPro" id="IPR057727">
    <property type="entry name" value="WCX_dom"/>
</dbReference>
<dbReference type="EMBL" id="CP000478">
    <property type="protein sequence ID" value="ABK18501.1"/>
    <property type="molecule type" value="Genomic_DNA"/>
</dbReference>
<dbReference type="AlphaFoldDB" id="A0LM49"/>
<dbReference type="KEGG" id="sfu:Sfum_2823"/>
<proteinExistence type="predicted"/>